<feature type="compositionally biased region" description="Basic and acidic residues" evidence="1">
    <location>
        <begin position="212"/>
        <end position="244"/>
    </location>
</feature>
<dbReference type="EMBL" id="BQXS01009727">
    <property type="protein sequence ID" value="GKT31729.1"/>
    <property type="molecule type" value="Genomic_DNA"/>
</dbReference>
<evidence type="ECO:0000256" key="1">
    <source>
        <dbReference type="SAM" id="MobiDB-lite"/>
    </source>
</evidence>
<keyword evidence="3" id="KW-1185">Reference proteome</keyword>
<reference evidence="2" key="1">
    <citation type="submission" date="2022-03" db="EMBL/GenBank/DDBJ databases">
        <title>Draft genome sequence of Aduncisulcus paluster, a free-living microaerophilic Fornicata.</title>
        <authorList>
            <person name="Yuyama I."/>
            <person name="Kume K."/>
            <person name="Tamura T."/>
            <person name="Inagaki Y."/>
            <person name="Hashimoto T."/>
        </authorList>
    </citation>
    <scope>NUCLEOTIDE SEQUENCE</scope>
    <source>
        <strain evidence="2">NY0171</strain>
    </source>
</reference>
<feature type="compositionally biased region" description="Basic residues" evidence="1">
    <location>
        <begin position="172"/>
        <end position="182"/>
    </location>
</feature>
<name>A0ABQ5KGT9_9EUKA</name>
<feature type="compositionally biased region" description="Basic and acidic residues" evidence="1">
    <location>
        <begin position="135"/>
        <end position="154"/>
    </location>
</feature>
<feature type="non-terminal residue" evidence="2">
    <location>
        <position position="250"/>
    </location>
</feature>
<organism evidence="2 3">
    <name type="scientific">Aduncisulcus paluster</name>
    <dbReference type="NCBI Taxonomy" id="2918883"/>
    <lineage>
        <taxon>Eukaryota</taxon>
        <taxon>Metamonada</taxon>
        <taxon>Carpediemonas-like organisms</taxon>
        <taxon>Aduncisulcus</taxon>
    </lineage>
</organism>
<accession>A0ABQ5KGT9</accession>
<feature type="compositionally biased region" description="Low complexity" evidence="1">
    <location>
        <begin position="67"/>
        <end position="82"/>
    </location>
</feature>
<sequence>MPKPSQMTLSSLVAPKFPTLGRKRPKTSGTATESTNPTPVVDSPYANDQVAPMRRALLGLGGAYQKGSSKAKSPPTSSSGASTRHREVRPATSGTSPSKPLIKSESQEPKKAEDQHLSGWDGVSEEELSVLMPRSTDKKASTKEGEKAKKDDRTKTKKPGKPKKTDKQPSKGGKRVRVKKKPKETPEKKKEKVIKKHKESIHVDEGENDPLEVSKRKEEAQKQREKEEKKKQKAKEEEEQLKIAEKKRKD</sequence>
<proteinExistence type="predicted"/>
<feature type="compositionally biased region" description="Polar residues" evidence="1">
    <location>
        <begin position="1"/>
        <end position="11"/>
    </location>
</feature>
<comment type="caution">
    <text evidence="2">The sequence shown here is derived from an EMBL/GenBank/DDBJ whole genome shotgun (WGS) entry which is preliminary data.</text>
</comment>
<dbReference type="Proteomes" id="UP001057375">
    <property type="component" value="Unassembled WGS sequence"/>
</dbReference>
<evidence type="ECO:0000313" key="2">
    <source>
        <dbReference type="EMBL" id="GKT31729.1"/>
    </source>
</evidence>
<protein>
    <submittedName>
        <fullName evidence="2">Uncharacterized protein</fullName>
    </submittedName>
</protein>
<gene>
    <name evidence="2" type="ORF">ADUPG1_006096</name>
</gene>
<feature type="compositionally biased region" description="Basic and acidic residues" evidence="1">
    <location>
        <begin position="105"/>
        <end position="116"/>
    </location>
</feature>
<evidence type="ECO:0000313" key="3">
    <source>
        <dbReference type="Proteomes" id="UP001057375"/>
    </source>
</evidence>
<feature type="compositionally biased region" description="Polar residues" evidence="1">
    <location>
        <begin position="27"/>
        <end position="38"/>
    </location>
</feature>
<feature type="region of interest" description="Disordered" evidence="1">
    <location>
        <begin position="1"/>
        <end position="250"/>
    </location>
</feature>